<evidence type="ECO:0000313" key="8">
    <source>
        <dbReference type="Proteomes" id="UP000468901"/>
    </source>
</evidence>
<evidence type="ECO:0000256" key="3">
    <source>
        <dbReference type="ARBA" id="ARBA00023002"/>
    </source>
</evidence>
<keyword evidence="2 5" id="KW-0479">Metal-binding</keyword>
<gene>
    <name evidence="7" type="ORF">F2P47_02280</name>
</gene>
<feature type="domain" description="Fe2OG dioxygenase" evidence="6">
    <location>
        <begin position="181"/>
        <end position="287"/>
    </location>
</feature>
<evidence type="ECO:0000256" key="5">
    <source>
        <dbReference type="RuleBase" id="RU003682"/>
    </source>
</evidence>
<comment type="similarity">
    <text evidence="1 5">Belongs to the iron/ascorbate-dependent oxidoreductase family.</text>
</comment>
<dbReference type="PRINTS" id="PR00682">
    <property type="entry name" value="IPNSYNTHASE"/>
</dbReference>
<name>A0A6N6VQM9_9HYPH</name>
<dbReference type="InterPro" id="IPR026992">
    <property type="entry name" value="DIOX_N"/>
</dbReference>
<keyword evidence="3 5" id="KW-0560">Oxidoreductase</keyword>
<dbReference type="EMBL" id="WESC01000002">
    <property type="protein sequence ID" value="KAB7742121.1"/>
    <property type="molecule type" value="Genomic_DNA"/>
</dbReference>
<protein>
    <submittedName>
        <fullName evidence="7">Isopenicillin N synthase family oxygenase</fullName>
    </submittedName>
</protein>
<dbReference type="Proteomes" id="UP000468901">
    <property type="component" value="Unassembled WGS sequence"/>
</dbReference>
<comment type="caution">
    <text evidence="7">The sequence shown here is derived from an EMBL/GenBank/DDBJ whole genome shotgun (WGS) entry which is preliminary data.</text>
</comment>
<dbReference type="PANTHER" id="PTHR10209">
    <property type="entry name" value="OXIDOREDUCTASE, 2OG-FE II OXYGENASE FAMILY PROTEIN"/>
    <property type="match status" value="1"/>
</dbReference>
<dbReference type="GO" id="GO:0046872">
    <property type="term" value="F:metal ion binding"/>
    <property type="evidence" value="ECO:0007669"/>
    <property type="project" value="UniProtKB-KW"/>
</dbReference>
<dbReference type="Pfam" id="PF03171">
    <property type="entry name" value="2OG-FeII_Oxy"/>
    <property type="match status" value="1"/>
</dbReference>
<evidence type="ECO:0000313" key="7">
    <source>
        <dbReference type="EMBL" id="KAB7742121.1"/>
    </source>
</evidence>
<evidence type="ECO:0000259" key="6">
    <source>
        <dbReference type="PROSITE" id="PS51471"/>
    </source>
</evidence>
<dbReference type="RefSeq" id="WP_152214543.1">
    <property type="nucleotide sequence ID" value="NZ_JBAQYD010000308.1"/>
</dbReference>
<proteinExistence type="inferred from homology"/>
<evidence type="ECO:0000256" key="1">
    <source>
        <dbReference type="ARBA" id="ARBA00008056"/>
    </source>
</evidence>
<keyword evidence="4 5" id="KW-0408">Iron</keyword>
<sequence length="356" mass="39573">MAKGRAFDHIPLVDIAPLLGDDVEARKAVAREMEKAASEVGFLYVTGHAIAPELIENLQAKAAAFFALPDDVKRKYYIGNSRAHRGYVPMGEENFYSGDVPSVDKKEAFDLSIDLAEDDPDHIKGYRLLGPNQWPNEVEGFKEDIYAYYEAATSLGRTLFRGFALALGLDENYFDRYLTKPPSQLRLVHYPEAEGFDASAIGGSSSNFGISPHTDYECFTILHVTAPGLEVVNAEGNWVDAPPVPGAFVINIGDMLEAMTNGRFIATAHRVRRVAYERYSFPLFCSVDYDTVVEPLPQFIEQDATRTYPAYVAGDHLLAQTMRTFAYLRKLEKEGLVAIPASETTGETFFGRKERA</sequence>
<dbReference type="SUPFAM" id="SSF51197">
    <property type="entry name" value="Clavaminate synthase-like"/>
    <property type="match status" value="1"/>
</dbReference>
<dbReference type="GO" id="GO:0016491">
    <property type="term" value="F:oxidoreductase activity"/>
    <property type="evidence" value="ECO:0007669"/>
    <property type="project" value="UniProtKB-KW"/>
</dbReference>
<accession>A0A6N6VQM9</accession>
<dbReference type="InterPro" id="IPR005123">
    <property type="entry name" value="Oxoglu/Fe-dep_dioxygenase_dom"/>
</dbReference>
<dbReference type="Pfam" id="PF14226">
    <property type="entry name" value="DIOX_N"/>
    <property type="match status" value="1"/>
</dbReference>
<dbReference type="PROSITE" id="PS51471">
    <property type="entry name" value="FE2OG_OXY"/>
    <property type="match status" value="1"/>
</dbReference>
<keyword evidence="8" id="KW-1185">Reference proteome</keyword>
<dbReference type="PANTHER" id="PTHR10209:SF885">
    <property type="entry name" value="2OG-FE(II) OXYGENASE FAMILY, PUTATIVE (AFU_ORTHOLOGUE AFUA_2G00750)-RELATED"/>
    <property type="match status" value="1"/>
</dbReference>
<organism evidence="7 8">
    <name type="scientific">Parvibaculum sedimenti</name>
    <dbReference type="NCBI Taxonomy" id="2608632"/>
    <lineage>
        <taxon>Bacteria</taxon>
        <taxon>Pseudomonadati</taxon>
        <taxon>Pseudomonadota</taxon>
        <taxon>Alphaproteobacteria</taxon>
        <taxon>Hyphomicrobiales</taxon>
        <taxon>Parvibaculaceae</taxon>
        <taxon>Parvibaculum</taxon>
    </lineage>
</organism>
<dbReference type="Gene3D" id="2.60.120.330">
    <property type="entry name" value="B-lactam Antibiotic, Isopenicillin N Synthase, Chain"/>
    <property type="match status" value="1"/>
</dbReference>
<reference evidence="7 8" key="1">
    <citation type="submission" date="2019-09" db="EMBL/GenBank/DDBJ databases">
        <title>Parvibaculum sedimenti sp. nov., isolated from sediment.</title>
        <authorList>
            <person name="Wang Y."/>
        </authorList>
    </citation>
    <scope>NUCLEOTIDE SEQUENCE [LARGE SCALE GENOMIC DNA]</scope>
    <source>
        <strain evidence="7 8">HXT-9</strain>
    </source>
</reference>
<evidence type="ECO:0000256" key="2">
    <source>
        <dbReference type="ARBA" id="ARBA00022723"/>
    </source>
</evidence>
<dbReference type="AlphaFoldDB" id="A0A6N6VQM9"/>
<dbReference type="InterPro" id="IPR044861">
    <property type="entry name" value="IPNS-like_FE2OG_OXY"/>
</dbReference>
<evidence type="ECO:0000256" key="4">
    <source>
        <dbReference type="ARBA" id="ARBA00023004"/>
    </source>
</evidence>
<dbReference type="InterPro" id="IPR027443">
    <property type="entry name" value="IPNS-like_sf"/>
</dbReference>